<dbReference type="InterPro" id="IPR036390">
    <property type="entry name" value="WH_DNA-bd_sf"/>
</dbReference>
<reference evidence="2 3" key="1">
    <citation type="submission" date="2016-11" db="EMBL/GenBank/DDBJ databases">
        <authorList>
            <person name="Jaros S."/>
            <person name="Januszkiewicz K."/>
            <person name="Wedrychowicz H."/>
        </authorList>
    </citation>
    <scope>NUCLEOTIDE SEQUENCE [LARGE SCALE GENOMIC DNA]</scope>
    <source>
        <strain evidence="2 3">CGMCC 1.12145</strain>
    </source>
</reference>
<evidence type="ECO:0000256" key="1">
    <source>
        <dbReference type="ARBA" id="ARBA00006479"/>
    </source>
</evidence>
<comment type="similarity">
    <text evidence="1">Belongs to the ROK (NagC/XylR) family.</text>
</comment>
<dbReference type="Gene3D" id="3.30.420.40">
    <property type="match status" value="2"/>
</dbReference>
<dbReference type="RefSeq" id="WP_072317433.1">
    <property type="nucleotide sequence ID" value="NZ_FPJE01000011.1"/>
</dbReference>
<dbReference type="SUPFAM" id="SSF53067">
    <property type="entry name" value="Actin-like ATPase domain"/>
    <property type="match status" value="1"/>
</dbReference>
<evidence type="ECO:0000313" key="3">
    <source>
        <dbReference type="Proteomes" id="UP000182248"/>
    </source>
</evidence>
<evidence type="ECO:0000313" key="2">
    <source>
        <dbReference type="EMBL" id="SFW54228.1"/>
    </source>
</evidence>
<gene>
    <name evidence="2" type="ORF">SAMN02927921_02211</name>
</gene>
<protein>
    <submittedName>
        <fullName evidence="2">ROK family protein (Putative glucokinase)</fullName>
    </submittedName>
</protein>
<dbReference type="STRING" id="1150368.SAMN02927921_02211"/>
<keyword evidence="2" id="KW-0808">Transferase</keyword>
<dbReference type="SUPFAM" id="SSF46785">
    <property type="entry name" value="Winged helix' DNA-binding domain"/>
    <property type="match status" value="1"/>
</dbReference>
<name>A0A1K1Q393_9FLAO</name>
<keyword evidence="2" id="KW-0418">Kinase</keyword>
<dbReference type="PANTHER" id="PTHR18964">
    <property type="entry name" value="ROK (REPRESSOR, ORF, KINASE) FAMILY"/>
    <property type="match status" value="1"/>
</dbReference>
<dbReference type="InterPro" id="IPR000600">
    <property type="entry name" value="ROK"/>
</dbReference>
<organism evidence="2 3">
    <name type="scientific">Sinomicrobium oceani</name>
    <dbReference type="NCBI Taxonomy" id="1150368"/>
    <lineage>
        <taxon>Bacteria</taxon>
        <taxon>Pseudomonadati</taxon>
        <taxon>Bacteroidota</taxon>
        <taxon>Flavobacteriia</taxon>
        <taxon>Flavobacteriales</taxon>
        <taxon>Flavobacteriaceae</taxon>
        <taxon>Sinomicrobium</taxon>
    </lineage>
</organism>
<dbReference type="Proteomes" id="UP000182248">
    <property type="component" value="Unassembled WGS sequence"/>
</dbReference>
<sequence length="406" mass="44675">MRKSFFEELNSGIDSGVAYKNLNLKKSIISFLSRNKNVTIPDLSKELNLSVPKVTNIINDLIEDGLVRDNGKITSNGGRRPSIYGLEPESGFFLGIDVKKNYLNLGIMDFQNNIIKITENHPYELSNDKASLDELCTIISRFIGKLPIPREKILGIGINLSGRVNYATGYSYSFFNFQEDPLSKIIENYIGIPVYLENDSRAMAYGEFTHGIVKDEKNVLFLNLDYGLGMGIMIDQEIYYGKSGFAGEFGHIPLFDNDIICNCGKKGCLETEASGWALVEMFKKEIQNGTTTALDNEAGTPIILENIIKAALNDDVLAIELVAKVGSHLGKAISILINIFNPELVILGGALAETGDYLRLPILSAINKYSLSRVNSDTAIKISKLGNKVGVIGSCLLVRNRLLSIS</sequence>
<dbReference type="GO" id="GO:0016301">
    <property type="term" value="F:kinase activity"/>
    <property type="evidence" value="ECO:0007669"/>
    <property type="project" value="UniProtKB-KW"/>
</dbReference>
<dbReference type="InterPro" id="IPR043129">
    <property type="entry name" value="ATPase_NBD"/>
</dbReference>
<dbReference type="Pfam" id="PF13412">
    <property type="entry name" value="HTH_24"/>
    <property type="match status" value="1"/>
</dbReference>
<proteinExistence type="inferred from homology"/>
<dbReference type="Gene3D" id="1.10.10.10">
    <property type="entry name" value="Winged helix-like DNA-binding domain superfamily/Winged helix DNA-binding domain"/>
    <property type="match status" value="1"/>
</dbReference>
<dbReference type="PROSITE" id="PS01125">
    <property type="entry name" value="ROK"/>
    <property type="match status" value="1"/>
</dbReference>
<dbReference type="AlphaFoldDB" id="A0A1K1Q393"/>
<dbReference type="OrthoDB" id="9810372at2"/>
<dbReference type="InterPro" id="IPR049874">
    <property type="entry name" value="ROK_cs"/>
</dbReference>
<dbReference type="Pfam" id="PF00480">
    <property type="entry name" value="ROK"/>
    <property type="match status" value="1"/>
</dbReference>
<dbReference type="EMBL" id="FPJE01000011">
    <property type="protein sequence ID" value="SFW54228.1"/>
    <property type="molecule type" value="Genomic_DNA"/>
</dbReference>
<keyword evidence="3" id="KW-1185">Reference proteome</keyword>
<dbReference type="InterPro" id="IPR036388">
    <property type="entry name" value="WH-like_DNA-bd_sf"/>
</dbReference>
<accession>A0A1K1Q393</accession>
<dbReference type="PANTHER" id="PTHR18964:SF149">
    <property type="entry name" value="BIFUNCTIONAL UDP-N-ACETYLGLUCOSAMINE 2-EPIMERASE_N-ACETYLMANNOSAMINE KINASE"/>
    <property type="match status" value="1"/>
</dbReference>